<dbReference type="PROSITE" id="PS50893">
    <property type="entry name" value="ABC_TRANSPORTER_2"/>
    <property type="match status" value="1"/>
</dbReference>
<feature type="domain" description="ABC transmembrane type-1" evidence="7">
    <location>
        <begin position="27"/>
        <end position="303"/>
    </location>
</feature>
<dbReference type="PANTHER" id="PTHR43394">
    <property type="entry name" value="ATP-DEPENDENT PERMEASE MDL1, MITOCHONDRIAL"/>
    <property type="match status" value="1"/>
</dbReference>
<dbReference type="GO" id="GO:0015421">
    <property type="term" value="F:ABC-type oligopeptide transporter activity"/>
    <property type="evidence" value="ECO:0007669"/>
    <property type="project" value="TreeGrafter"/>
</dbReference>
<dbReference type="InterPro" id="IPR027417">
    <property type="entry name" value="P-loop_NTPase"/>
</dbReference>
<evidence type="ECO:0000256" key="2">
    <source>
        <dbReference type="ARBA" id="ARBA00022692"/>
    </source>
</evidence>
<dbReference type="GO" id="GO:0005524">
    <property type="term" value="F:ATP binding"/>
    <property type="evidence" value="ECO:0007669"/>
    <property type="project" value="InterPro"/>
</dbReference>
<keyword evidence="3 5" id="KW-1133">Transmembrane helix</keyword>
<organism evidence="8 9">
    <name type="scientific">Amycolatopsis methanolica 239</name>
    <dbReference type="NCBI Taxonomy" id="1068978"/>
    <lineage>
        <taxon>Bacteria</taxon>
        <taxon>Bacillati</taxon>
        <taxon>Actinomycetota</taxon>
        <taxon>Actinomycetes</taxon>
        <taxon>Pseudonocardiales</taxon>
        <taxon>Pseudonocardiaceae</taxon>
        <taxon>Amycolatopsis</taxon>
        <taxon>Amycolatopsis methanolica group</taxon>
    </lineage>
</organism>
<dbReference type="InterPro" id="IPR003439">
    <property type="entry name" value="ABC_transporter-like_ATP-bd"/>
</dbReference>
<feature type="transmembrane region" description="Helical" evidence="5">
    <location>
        <begin position="58"/>
        <end position="83"/>
    </location>
</feature>
<dbReference type="Pfam" id="PF00664">
    <property type="entry name" value="ABC_membrane"/>
    <property type="match status" value="1"/>
</dbReference>
<dbReference type="PROSITE" id="PS00211">
    <property type="entry name" value="ABC_TRANSPORTER_1"/>
    <property type="match status" value="1"/>
</dbReference>
<dbReference type="OrthoDB" id="4966664at2"/>
<dbReference type="STRING" id="1068978.AMETH_6884"/>
<evidence type="ECO:0000313" key="8">
    <source>
        <dbReference type="EMBL" id="AIJ26976.1"/>
    </source>
</evidence>
<dbReference type="KEGG" id="amq:AMETH_6884"/>
<dbReference type="eggNOG" id="COG1132">
    <property type="taxonomic scope" value="Bacteria"/>
</dbReference>
<dbReference type="GO" id="GO:0005886">
    <property type="term" value="C:plasma membrane"/>
    <property type="evidence" value="ECO:0007669"/>
    <property type="project" value="UniProtKB-SubCell"/>
</dbReference>
<evidence type="ECO:0000256" key="3">
    <source>
        <dbReference type="ARBA" id="ARBA00022989"/>
    </source>
</evidence>
<dbReference type="RefSeq" id="WP_017985750.1">
    <property type="nucleotide sequence ID" value="NZ_AQUL01000001.1"/>
</dbReference>
<feature type="transmembrane region" description="Helical" evidence="5">
    <location>
        <begin position="249"/>
        <end position="268"/>
    </location>
</feature>
<reference evidence="8 9" key="1">
    <citation type="submission" date="2014-07" db="EMBL/GenBank/DDBJ databases">
        <title>Whole Genome Sequence of the Amycolatopsis methanolica 239.</title>
        <authorList>
            <person name="Tang B."/>
        </authorList>
    </citation>
    <scope>NUCLEOTIDE SEQUENCE [LARGE SCALE GENOMIC DNA]</scope>
    <source>
        <strain evidence="8 9">239</strain>
    </source>
</reference>
<dbReference type="SUPFAM" id="SSF52540">
    <property type="entry name" value="P-loop containing nucleoside triphosphate hydrolases"/>
    <property type="match status" value="1"/>
</dbReference>
<evidence type="ECO:0000256" key="5">
    <source>
        <dbReference type="SAM" id="Phobius"/>
    </source>
</evidence>
<evidence type="ECO:0000256" key="4">
    <source>
        <dbReference type="ARBA" id="ARBA00023136"/>
    </source>
</evidence>
<feature type="domain" description="ABC transporter" evidence="6">
    <location>
        <begin position="321"/>
        <end position="525"/>
    </location>
</feature>
<dbReference type="HOGENOM" id="CLU_000604_84_3_11"/>
<feature type="transmembrane region" description="Helical" evidence="5">
    <location>
        <begin position="280"/>
        <end position="301"/>
    </location>
</feature>
<dbReference type="InterPro" id="IPR017871">
    <property type="entry name" value="ABC_transporter-like_CS"/>
</dbReference>
<proteinExistence type="predicted"/>
<protein>
    <recommendedName>
        <fullName evidence="10">Multidrug ABC transporter ATPase/permease</fullName>
    </recommendedName>
</protein>
<keyword evidence="2 5" id="KW-0812">Transmembrane</keyword>
<dbReference type="CDD" id="cd07346">
    <property type="entry name" value="ABC_6TM_exporters"/>
    <property type="match status" value="1"/>
</dbReference>
<accession>A0A076N6M4</accession>
<dbReference type="PROSITE" id="PS50929">
    <property type="entry name" value="ABC_TM1F"/>
    <property type="match status" value="1"/>
</dbReference>
<dbReference type="InterPro" id="IPR036640">
    <property type="entry name" value="ABC1_TM_sf"/>
</dbReference>
<name>A0A076N6M4_AMYME</name>
<comment type="subcellular location">
    <subcellularLocation>
        <location evidence="1">Cell membrane</location>
        <topology evidence="1">Multi-pass membrane protein</topology>
    </subcellularLocation>
</comment>
<dbReference type="Proteomes" id="UP000062973">
    <property type="component" value="Chromosome"/>
</dbReference>
<dbReference type="Pfam" id="PF00005">
    <property type="entry name" value="ABC_tran"/>
    <property type="match status" value="1"/>
</dbReference>
<dbReference type="PANTHER" id="PTHR43394:SF1">
    <property type="entry name" value="ATP-BINDING CASSETTE SUB-FAMILY B MEMBER 10, MITOCHONDRIAL"/>
    <property type="match status" value="1"/>
</dbReference>
<evidence type="ECO:0000259" key="7">
    <source>
        <dbReference type="PROSITE" id="PS50929"/>
    </source>
</evidence>
<keyword evidence="4 5" id="KW-0472">Membrane</keyword>
<feature type="transmembrane region" description="Helical" evidence="5">
    <location>
        <begin position="160"/>
        <end position="180"/>
    </location>
</feature>
<sequence length="526" mass="55211">MRLPPRLTPLRFLGALLRERPWLAVSACVLGALWLLPGALLPLVIGGVVEDIRAGDELLGGVGLVVLLGVAQAVCGGALVFAVHTMWIHGAAATQRAVVEHTARLGASLRPQAGTGDVMAVSSSDINHIGNVFEVAGRLFGSVVAFLTVSLALIGMSPLLGVIALVGVPLATLSMGKLVAPLQRRKGVQREELSSVNALAADIVSGLRILRGVGGEHQFLGRFRGASQRVRRAGVEVARSESWLVGAEVLLPGLVTVAITWLGARFVAAGTLSVGELVAFYSSSVFLVVPVSTATEFTAAFSSAMVSAKKVCAVLSLRPLLSEPDAPVALPDGPLELHDTTSGFTAVAGKLTVVDAGPDAEALAARLARFADPEPGERVLVSGVPADHVALAELRSRVVYAHNQDLWFSGILRDQLVPAERAEVALWAADAEDIVEGLPNGLDELIGERGREVSGGQRQRLNLARALALDADTLLLDEPTSAVDAHTEARITERVTELRRGRTTVVFTESPLWKAVADEVITCVSS</sequence>
<dbReference type="AlphaFoldDB" id="A0A076N6M4"/>
<feature type="transmembrane region" description="Helical" evidence="5">
    <location>
        <begin position="135"/>
        <end position="154"/>
    </location>
</feature>
<gene>
    <name evidence="8" type="ORF">AMETH_6884</name>
</gene>
<dbReference type="GO" id="GO:0016887">
    <property type="term" value="F:ATP hydrolysis activity"/>
    <property type="evidence" value="ECO:0007669"/>
    <property type="project" value="InterPro"/>
</dbReference>
<feature type="transmembrane region" description="Helical" evidence="5">
    <location>
        <begin position="21"/>
        <end position="46"/>
    </location>
</feature>
<evidence type="ECO:0008006" key="10">
    <source>
        <dbReference type="Google" id="ProtNLM"/>
    </source>
</evidence>
<dbReference type="PATRIC" id="fig|1068978.7.peg.7394"/>
<dbReference type="InterPro" id="IPR039421">
    <property type="entry name" value="Type_1_exporter"/>
</dbReference>
<evidence type="ECO:0000256" key="1">
    <source>
        <dbReference type="ARBA" id="ARBA00004651"/>
    </source>
</evidence>
<evidence type="ECO:0000259" key="6">
    <source>
        <dbReference type="PROSITE" id="PS50893"/>
    </source>
</evidence>
<dbReference type="EMBL" id="CP009110">
    <property type="protein sequence ID" value="AIJ26976.1"/>
    <property type="molecule type" value="Genomic_DNA"/>
</dbReference>
<dbReference type="SUPFAM" id="SSF90123">
    <property type="entry name" value="ABC transporter transmembrane region"/>
    <property type="match status" value="1"/>
</dbReference>
<evidence type="ECO:0000313" key="9">
    <source>
        <dbReference type="Proteomes" id="UP000062973"/>
    </source>
</evidence>
<dbReference type="InterPro" id="IPR011527">
    <property type="entry name" value="ABC1_TM_dom"/>
</dbReference>
<keyword evidence="9" id="KW-1185">Reference proteome</keyword>
<dbReference type="Gene3D" id="3.40.50.300">
    <property type="entry name" value="P-loop containing nucleotide triphosphate hydrolases"/>
    <property type="match status" value="1"/>
</dbReference>
<dbReference type="Gene3D" id="1.20.1560.10">
    <property type="entry name" value="ABC transporter type 1, transmembrane domain"/>
    <property type="match status" value="1"/>
</dbReference>